<feature type="region of interest" description="Disordered" evidence="2">
    <location>
        <begin position="269"/>
        <end position="308"/>
    </location>
</feature>
<keyword evidence="1" id="KW-0539">Nucleus</keyword>
<dbReference type="Proteomes" id="UP000250266">
    <property type="component" value="Unassembled WGS sequence"/>
</dbReference>
<evidence type="ECO:0000256" key="2">
    <source>
        <dbReference type="SAM" id="MobiDB-lite"/>
    </source>
</evidence>
<accession>A0A8E2J9K5</accession>
<gene>
    <name evidence="3" type="ORF">K432DRAFT_363517</name>
</gene>
<feature type="region of interest" description="Disordered" evidence="2">
    <location>
        <begin position="322"/>
        <end position="380"/>
    </location>
</feature>
<reference evidence="3 4" key="1">
    <citation type="journal article" date="2016" name="Nat. Commun.">
        <title>Ectomycorrhizal ecology is imprinted in the genome of the dominant symbiotic fungus Cenococcum geophilum.</title>
        <authorList>
            <consortium name="DOE Joint Genome Institute"/>
            <person name="Peter M."/>
            <person name="Kohler A."/>
            <person name="Ohm R.A."/>
            <person name="Kuo A."/>
            <person name="Krutzmann J."/>
            <person name="Morin E."/>
            <person name="Arend M."/>
            <person name="Barry K.W."/>
            <person name="Binder M."/>
            <person name="Choi C."/>
            <person name="Clum A."/>
            <person name="Copeland A."/>
            <person name="Grisel N."/>
            <person name="Haridas S."/>
            <person name="Kipfer T."/>
            <person name="LaButti K."/>
            <person name="Lindquist E."/>
            <person name="Lipzen A."/>
            <person name="Maire R."/>
            <person name="Meier B."/>
            <person name="Mihaltcheva S."/>
            <person name="Molinier V."/>
            <person name="Murat C."/>
            <person name="Poggeler S."/>
            <person name="Quandt C.A."/>
            <person name="Sperisen C."/>
            <person name="Tritt A."/>
            <person name="Tisserant E."/>
            <person name="Crous P.W."/>
            <person name="Henrissat B."/>
            <person name="Nehls U."/>
            <person name="Egli S."/>
            <person name="Spatafora J.W."/>
            <person name="Grigoriev I.V."/>
            <person name="Martin F.M."/>
        </authorList>
    </citation>
    <scope>NUCLEOTIDE SEQUENCE [LARGE SCALE GENOMIC DNA]</scope>
    <source>
        <strain evidence="3 4">CBS 459.81</strain>
    </source>
</reference>
<dbReference type="InterPro" id="IPR001138">
    <property type="entry name" value="Zn2Cys6_DnaBD"/>
</dbReference>
<evidence type="ECO:0000256" key="1">
    <source>
        <dbReference type="ARBA" id="ARBA00023242"/>
    </source>
</evidence>
<dbReference type="AlphaFoldDB" id="A0A8E2J9K5"/>
<feature type="region of interest" description="Disordered" evidence="2">
    <location>
        <begin position="1"/>
        <end position="43"/>
    </location>
</feature>
<dbReference type="OrthoDB" id="5422841at2759"/>
<dbReference type="GO" id="GO:0000981">
    <property type="term" value="F:DNA-binding transcription factor activity, RNA polymerase II-specific"/>
    <property type="evidence" value="ECO:0007669"/>
    <property type="project" value="InterPro"/>
</dbReference>
<feature type="region of interest" description="Disordered" evidence="2">
    <location>
        <begin position="395"/>
        <end position="426"/>
    </location>
</feature>
<evidence type="ECO:0000313" key="3">
    <source>
        <dbReference type="EMBL" id="OCK74504.1"/>
    </source>
</evidence>
<protein>
    <recommendedName>
        <fullName evidence="5">Zn(2)-C6 fungal-type domain-containing protein</fullName>
    </recommendedName>
</protein>
<dbReference type="EMBL" id="KV745465">
    <property type="protein sequence ID" value="OCK74504.1"/>
    <property type="molecule type" value="Genomic_DNA"/>
</dbReference>
<feature type="compositionally biased region" description="Low complexity" evidence="2">
    <location>
        <begin position="269"/>
        <end position="279"/>
    </location>
</feature>
<feature type="region of interest" description="Disordered" evidence="2">
    <location>
        <begin position="569"/>
        <end position="596"/>
    </location>
</feature>
<feature type="compositionally biased region" description="Polar residues" evidence="2">
    <location>
        <begin position="346"/>
        <end position="373"/>
    </location>
</feature>
<feature type="compositionally biased region" description="Basic and acidic residues" evidence="2">
    <location>
        <begin position="572"/>
        <end position="587"/>
    </location>
</feature>
<dbReference type="GO" id="GO:0008270">
    <property type="term" value="F:zinc ion binding"/>
    <property type="evidence" value="ECO:0007669"/>
    <property type="project" value="InterPro"/>
</dbReference>
<dbReference type="CDD" id="cd00067">
    <property type="entry name" value="GAL4"/>
    <property type="match status" value="1"/>
</dbReference>
<keyword evidence="4" id="KW-1185">Reference proteome</keyword>
<name>A0A8E2J9K5_9PEZI</name>
<proteinExistence type="predicted"/>
<feature type="compositionally biased region" description="Polar residues" evidence="2">
    <location>
        <begin position="7"/>
        <end position="20"/>
    </location>
</feature>
<organism evidence="3 4">
    <name type="scientific">Lepidopterella palustris CBS 459.81</name>
    <dbReference type="NCBI Taxonomy" id="1314670"/>
    <lineage>
        <taxon>Eukaryota</taxon>
        <taxon>Fungi</taxon>
        <taxon>Dikarya</taxon>
        <taxon>Ascomycota</taxon>
        <taxon>Pezizomycotina</taxon>
        <taxon>Dothideomycetes</taxon>
        <taxon>Pleosporomycetidae</taxon>
        <taxon>Mytilinidiales</taxon>
        <taxon>Argynnaceae</taxon>
        <taxon>Lepidopterella</taxon>
    </lineage>
</organism>
<feature type="region of interest" description="Disordered" evidence="2">
    <location>
        <begin position="509"/>
        <end position="535"/>
    </location>
</feature>
<feature type="compositionally biased region" description="Polar residues" evidence="2">
    <location>
        <begin position="289"/>
        <end position="301"/>
    </location>
</feature>
<sequence length="596" mass="64847">MSGLDIITQSETITMNTPSSDLKRKRSPSSDGPHPAPQPKAAKTHNHLQINYLARQCDHDLPLITNDDTLPNILTLLSDYQGVLDRHESMACNLGARPLGPILIKRFERLFDGPPRILKSHGKDGTTVTWLDVVDFARNKPEQFTLSQMSEGVRVCQFYTKQCRVQISEEDFVLISSGIPQKMIPPQPIIEDEEKELGTLEILEKNMAQICQLADQVAARTRQLNHRLKGRKQAILDRRATASPVPPIRPSSPSNVALMNGAAQAASSTLASLTQPSQSPSGGFVAVNSRPQTTLNGSNADNSRDGASINTRHDLLSKFFTLSDRRSQAQPTSDDTRRASTGLVPLSSQTPTPSNPIKPTLKASNSTPATSTPHALPSSGLSDSEIAALLQHSASPVPIPGTPASLLPNPTPRGAPLAEKDDGGPFKTEMVHRMETLQKGERILPPCDRCRRLHMDCLKNLTACMGCTKKHAKCSWKEVRESELRGNGAAVPSANLGMGSENEIDEAFDAASTGSPPTAHRSPSRPTPQAPEMKMLPVAPVHEEIEIRARERAAEEQLQEAATAAANIAQARLDRNSRERERREQVPRADFQALVA</sequence>
<evidence type="ECO:0000313" key="4">
    <source>
        <dbReference type="Proteomes" id="UP000250266"/>
    </source>
</evidence>
<evidence type="ECO:0008006" key="5">
    <source>
        <dbReference type="Google" id="ProtNLM"/>
    </source>
</evidence>